<accession>A0A8H5EU48</accession>
<protein>
    <recommendedName>
        <fullName evidence="5">Phosphoglycerate mutase</fullName>
    </recommendedName>
</protein>
<feature type="active site" description="Proton donor/acceptor" evidence="1">
    <location>
        <position position="97"/>
    </location>
</feature>
<dbReference type="InterPro" id="IPR013078">
    <property type="entry name" value="His_Pase_superF_clade-1"/>
</dbReference>
<dbReference type="GO" id="GO:0050278">
    <property type="term" value="F:sedoheptulose-bisphosphatase activity"/>
    <property type="evidence" value="ECO:0007669"/>
    <property type="project" value="TreeGrafter"/>
</dbReference>
<organism evidence="3 4">
    <name type="scientific">Psilocybe cf. subviscida</name>
    <dbReference type="NCBI Taxonomy" id="2480587"/>
    <lineage>
        <taxon>Eukaryota</taxon>
        <taxon>Fungi</taxon>
        <taxon>Dikarya</taxon>
        <taxon>Basidiomycota</taxon>
        <taxon>Agaricomycotina</taxon>
        <taxon>Agaricomycetes</taxon>
        <taxon>Agaricomycetidae</taxon>
        <taxon>Agaricales</taxon>
        <taxon>Agaricineae</taxon>
        <taxon>Strophariaceae</taxon>
        <taxon>Psilocybe</taxon>
    </lineage>
</organism>
<dbReference type="EMBL" id="JAACJJ010000056">
    <property type="protein sequence ID" value="KAF5312058.1"/>
    <property type="molecule type" value="Genomic_DNA"/>
</dbReference>
<dbReference type="SMART" id="SM00855">
    <property type="entry name" value="PGAM"/>
    <property type="match status" value="1"/>
</dbReference>
<dbReference type="InterPro" id="IPR050275">
    <property type="entry name" value="PGM_Phosphatase"/>
</dbReference>
<dbReference type="GO" id="GO:0046390">
    <property type="term" value="P:ribose phosphate biosynthetic process"/>
    <property type="evidence" value="ECO:0007669"/>
    <property type="project" value="TreeGrafter"/>
</dbReference>
<evidence type="ECO:0000256" key="1">
    <source>
        <dbReference type="PIRSR" id="PIRSR613078-1"/>
    </source>
</evidence>
<dbReference type="PANTHER" id="PTHR48100">
    <property type="entry name" value="BROAD-SPECIFICITY PHOSPHATASE YOR283W-RELATED"/>
    <property type="match status" value="1"/>
</dbReference>
<feature type="binding site" evidence="2">
    <location>
        <position position="71"/>
    </location>
    <ligand>
        <name>substrate</name>
    </ligand>
</feature>
<dbReference type="PANTHER" id="PTHR48100:SF15">
    <property type="entry name" value="SEDOHEPTULOSE 1,7-BISPHOSPHATASE"/>
    <property type="match status" value="1"/>
</dbReference>
<keyword evidence="4" id="KW-1185">Reference proteome</keyword>
<feature type="binding site" evidence="2">
    <location>
        <begin position="27"/>
        <end position="28"/>
    </location>
    <ligand>
        <name>substrate</name>
    </ligand>
</feature>
<evidence type="ECO:0008006" key="5">
    <source>
        <dbReference type="Google" id="ProtNLM"/>
    </source>
</evidence>
<dbReference type="Gene3D" id="3.40.50.1240">
    <property type="entry name" value="Phosphoglycerate mutase-like"/>
    <property type="match status" value="1"/>
</dbReference>
<reference evidence="3 4" key="1">
    <citation type="journal article" date="2020" name="ISME J.">
        <title>Uncovering the hidden diversity of litter-decomposition mechanisms in mushroom-forming fungi.</title>
        <authorList>
            <person name="Floudas D."/>
            <person name="Bentzer J."/>
            <person name="Ahren D."/>
            <person name="Johansson T."/>
            <person name="Persson P."/>
            <person name="Tunlid A."/>
        </authorList>
    </citation>
    <scope>NUCLEOTIDE SEQUENCE [LARGE SCALE GENOMIC DNA]</scope>
    <source>
        <strain evidence="3 4">CBS 101986</strain>
    </source>
</reference>
<dbReference type="CDD" id="cd07067">
    <property type="entry name" value="HP_PGM_like"/>
    <property type="match status" value="1"/>
</dbReference>
<comment type="caution">
    <text evidence="3">The sequence shown here is derived from an EMBL/GenBank/DDBJ whole genome shotgun (WGS) entry which is preliminary data.</text>
</comment>
<sequence length="225" mass="25577">MSPTRPMPRLFIVRHGETEWSQNGRHTGTSDIPLTEKGERDVRRMAKVLVGDGGIIEPKDLCIVHVSPRIRAQKTFQIMFEHLGETPRYVLDEDVREWTYGNFEGLKPAEIQKLSPGWSIWDDGCPGGESVKEMETRVDTVISKVRDYHRQYKEEGLNTRDVLIVAHGHFSRVLISRWIKFPLALGTHFNVEPGSIGILSYNHNSLDEPALNALNLNMAALLHDN</sequence>
<gene>
    <name evidence="3" type="ORF">D9619_003135</name>
</gene>
<dbReference type="SUPFAM" id="SSF53254">
    <property type="entry name" value="Phosphoglycerate mutase-like"/>
    <property type="match status" value="1"/>
</dbReference>
<evidence type="ECO:0000313" key="3">
    <source>
        <dbReference type="EMBL" id="KAF5312058.1"/>
    </source>
</evidence>
<name>A0A8H5EU48_9AGAR</name>
<dbReference type="Pfam" id="PF00300">
    <property type="entry name" value="His_Phos_1"/>
    <property type="match status" value="1"/>
</dbReference>
<feature type="active site" description="Tele-phosphohistidine intermediate" evidence="1">
    <location>
        <position position="15"/>
    </location>
</feature>
<proteinExistence type="predicted"/>
<evidence type="ECO:0000256" key="2">
    <source>
        <dbReference type="PIRSR" id="PIRSR613078-2"/>
    </source>
</evidence>
<dbReference type="InterPro" id="IPR029033">
    <property type="entry name" value="His_PPase_superfam"/>
</dbReference>
<feature type="binding site" evidence="2">
    <location>
        <begin position="97"/>
        <end position="100"/>
    </location>
    <ligand>
        <name>substrate</name>
    </ligand>
</feature>
<dbReference type="AlphaFoldDB" id="A0A8H5EU48"/>
<dbReference type="OrthoDB" id="4818801at2759"/>
<evidence type="ECO:0000313" key="4">
    <source>
        <dbReference type="Proteomes" id="UP000567179"/>
    </source>
</evidence>
<dbReference type="Proteomes" id="UP000567179">
    <property type="component" value="Unassembled WGS sequence"/>
</dbReference>